<evidence type="ECO:0000313" key="3">
    <source>
        <dbReference type="Proteomes" id="UP000007800"/>
    </source>
</evidence>
<protein>
    <submittedName>
        <fullName evidence="2">Uncharacterized protein</fullName>
    </submittedName>
</protein>
<gene>
    <name evidence="2" type="ORF">Pmar_PMAR029050</name>
</gene>
<dbReference type="EMBL" id="GG679756">
    <property type="protein sequence ID" value="EER07759.1"/>
    <property type="molecule type" value="Genomic_DNA"/>
</dbReference>
<evidence type="ECO:0000313" key="2">
    <source>
        <dbReference type="EMBL" id="EER07759.1"/>
    </source>
</evidence>
<proteinExistence type="predicted"/>
<dbReference type="AlphaFoldDB" id="C5L6D2"/>
<feature type="region of interest" description="Disordered" evidence="1">
    <location>
        <begin position="214"/>
        <end position="281"/>
    </location>
</feature>
<organism evidence="3">
    <name type="scientific">Perkinsus marinus (strain ATCC 50983 / TXsc)</name>
    <dbReference type="NCBI Taxonomy" id="423536"/>
    <lineage>
        <taxon>Eukaryota</taxon>
        <taxon>Sar</taxon>
        <taxon>Alveolata</taxon>
        <taxon>Perkinsozoa</taxon>
        <taxon>Perkinsea</taxon>
        <taxon>Perkinsida</taxon>
        <taxon>Perkinsidae</taxon>
        <taxon>Perkinsus</taxon>
    </lineage>
</organism>
<dbReference type="Proteomes" id="UP000007800">
    <property type="component" value="Unassembled WGS sequence"/>
</dbReference>
<dbReference type="GeneID" id="9042708"/>
<evidence type="ECO:0000256" key="1">
    <source>
        <dbReference type="SAM" id="MobiDB-lite"/>
    </source>
</evidence>
<dbReference type="OMA" id="HESDSWT"/>
<keyword evidence="3" id="KW-1185">Reference proteome</keyword>
<name>C5L6D2_PERM5</name>
<sequence>MSTVESELKRQIEELKALTFKLQDRVEALEAGVYHRVPGVSLMLLMAIDSLQRQLGEVRRRLDTLDSGLDGLKRKVEEAEVMTESTLVEPEPAAQSELLEESTISMEVPLKKRRGRGRKSGGVMGDELLRVCKLMMLPTNREPESDFAEVWLSRSVYRCFFDHPCFRKMAEGALWDFQVRDRSTGERFNVEQNERIGDIIRSVEDPEVIAIERTEAAVERDESHESDSWTDGTRSVDPGDGGNTGGEVVPCIVLDGSSEGSVAEEYGDDPLPPGVLDYSES</sequence>
<feature type="compositionally biased region" description="Basic and acidic residues" evidence="1">
    <location>
        <begin position="214"/>
        <end position="227"/>
    </location>
</feature>
<reference evidence="2 3" key="1">
    <citation type="submission" date="2008-07" db="EMBL/GenBank/DDBJ databases">
        <authorList>
            <person name="El-Sayed N."/>
            <person name="Caler E."/>
            <person name="Inman J."/>
            <person name="Amedeo P."/>
            <person name="Hass B."/>
            <person name="Wortman J."/>
        </authorList>
    </citation>
    <scope>NUCLEOTIDE SEQUENCE [LARGE SCALE GENOMIC DNA]</scope>
    <source>
        <strain evidence="3">ATCC 50983 / TXsc</strain>
    </source>
</reference>
<dbReference type="RefSeq" id="XP_002775943.1">
    <property type="nucleotide sequence ID" value="XM_002775897.1"/>
</dbReference>
<accession>C5L6D2</accession>
<dbReference type="OrthoDB" id="10599917at2759"/>
<dbReference type="InParanoid" id="C5L6D2"/>